<feature type="region of interest" description="Disordered" evidence="1">
    <location>
        <begin position="155"/>
        <end position="174"/>
    </location>
</feature>
<dbReference type="Proteomes" id="UP000700596">
    <property type="component" value="Unassembled WGS sequence"/>
</dbReference>
<dbReference type="AlphaFoldDB" id="A0A9P9DVK5"/>
<gene>
    <name evidence="2" type="ORF">B0J11DRAFT_302911</name>
</gene>
<protein>
    <submittedName>
        <fullName evidence="2">Uncharacterized protein</fullName>
    </submittedName>
</protein>
<name>A0A9P9DVK5_9PLEO</name>
<feature type="compositionally biased region" description="Polar residues" evidence="1">
    <location>
        <begin position="282"/>
        <end position="293"/>
    </location>
</feature>
<comment type="caution">
    <text evidence="2">The sequence shown here is derived from an EMBL/GenBank/DDBJ whole genome shotgun (WGS) entry which is preliminary data.</text>
</comment>
<feature type="compositionally biased region" description="Pro residues" evidence="1">
    <location>
        <begin position="1"/>
        <end position="11"/>
    </location>
</feature>
<feature type="compositionally biased region" description="Polar residues" evidence="1">
    <location>
        <begin position="186"/>
        <end position="218"/>
    </location>
</feature>
<accession>A0A9P9DVK5</accession>
<evidence type="ECO:0000313" key="2">
    <source>
        <dbReference type="EMBL" id="KAH7125336.1"/>
    </source>
</evidence>
<feature type="region of interest" description="Disordered" evidence="1">
    <location>
        <begin position="257"/>
        <end position="301"/>
    </location>
</feature>
<dbReference type="OrthoDB" id="5431248at2759"/>
<reference evidence="2" key="1">
    <citation type="journal article" date="2021" name="Nat. Commun.">
        <title>Genetic determinants of endophytism in the Arabidopsis root mycobiome.</title>
        <authorList>
            <person name="Mesny F."/>
            <person name="Miyauchi S."/>
            <person name="Thiergart T."/>
            <person name="Pickel B."/>
            <person name="Atanasova L."/>
            <person name="Karlsson M."/>
            <person name="Huettel B."/>
            <person name="Barry K.W."/>
            <person name="Haridas S."/>
            <person name="Chen C."/>
            <person name="Bauer D."/>
            <person name="Andreopoulos W."/>
            <person name="Pangilinan J."/>
            <person name="LaButti K."/>
            <person name="Riley R."/>
            <person name="Lipzen A."/>
            <person name="Clum A."/>
            <person name="Drula E."/>
            <person name="Henrissat B."/>
            <person name="Kohler A."/>
            <person name="Grigoriev I.V."/>
            <person name="Martin F.M."/>
            <person name="Hacquard S."/>
        </authorList>
    </citation>
    <scope>NUCLEOTIDE SEQUENCE</scope>
    <source>
        <strain evidence="2">MPI-CAGE-CH-0243</strain>
    </source>
</reference>
<keyword evidence="3" id="KW-1185">Reference proteome</keyword>
<feature type="region of interest" description="Disordered" evidence="1">
    <location>
        <begin position="185"/>
        <end position="218"/>
    </location>
</feature>
<feature type="compositionally biased region" description="Polar residues" evidence="1">
    <location>
        <begin position="53"/>
        <end position="63"/>
    </location>
</feature>
<dbReference type="EMBL" id="JAGMWT010000007">
    <property type="protein sequence ID" value="KAH7125336.1"/>
    <property type="molecule type" value="Genomic_DNA"/>
</dbReference>
<evidence type="ECO:0000256" key="1">
    <source>
        <dbReference type="SAM" id="MobiDB-lite"/>
    </source>
</evidence>
<organism evidence="2 3">
    <name type="scientific">Dendryphion nanum</name>
    <dbReference type="NCBI Taxonomy" id="256645"/>
    <lineage>
        <taxon>Eukaryota</taxon>
        <taxon>Fungi</taxon>
        <taxon>Dikarya</taxon>
        <taxon>Ascomycota</taxon>
        <taxon>Pezizomycotina</taxon>
        <taxon>Dothideomycetes</taxon>
        <taxon>Pleosporomycetidae</taxon>
        <taxon>Pleosporales</taxon>
        <taxon>Torulaceae</taxon>
        <taxon>Dendryphion</taxon>
    </lineage>
</organism>
<proteinExistence type="predicted"/>
<sequence length="350" mass="38557">MDPDDAIPPPIRRSHRQTTQLQDNLSQSWLNQDNDDLDDEAVPPPINRRRSVSLGNTIPFTTSINPPVIPPIPRKSPLRTQPVPSPTQSSIRSLPARNFSQPFKDLLRKPTPTAQSRGPAPYRGPVRSSYRNNPLRPSLRRWSSLETIESVTTTPSIHGELPEPDHVSISTDGSTGCSIVEEEHWNSSAQQDTLPSVLSSAESSDTAPSRLASTSTLSKLMVDRSNSSLMRKLKPSRKFKEPLVQPEHLRIERTISFDQTSHRTTSSSSIMTISSGRPSEIGHTSSVASQRSDGSQDSKNWRASEYDISGLSEADLKKCKKKGINPALYAEMKAAKKGKWISPIGGNTIL</sequence>
<feature type="compositionally biased region" description="Low complexity" evidence="1">
    <location>
        <begin position="262"/>
        <end position="275"/>
    </location>
</feature>
<feature type="compositionally biased region" description="Polar residues" evidence="1">
    <location>
        <begin position="17"/>
        <end position="32"/>
    </location>
</feature>
<evidence type="ECO:0000313" key="3">
    <source>
        <dbReference type="Proteomes" id="UP000700596"/>
    </source>
</evidence>
<feature type="region of interest" description="Disordered" evidence="1">
    <location>
        <begin position="1"/>
        <end position="135"/>
    </location>
</feature>